<dbReference type="AlphaFoldDB" id="A0A9X2AM65"/>
<proteinExistence type="predicted"/>
<protein>
    <recommendedName>
        <fullName evidence="3">Zf-HC2 domain-containing protein</fullName>
    </recommendedName>
</protein>
<name>A0A9X2AM65_9FLAO</name>
<sequence length="92" mass="10872">MKKLTQKLLNKFINSCKKTTELIDKKTFSRLSFLEKAQLRLHKSVCKTCNAYEKRSQFLDKSLENLFNHNTSHNKAQLSEDRKAKILEELKK</sequence>
<keyword evidence="2" id="KW-1185">Reference proteome</keyword>
<dbReference type="Proteomes" id="UP001139369">
    <property type="component" value="Unassembled WGS sequence"/>
</dbReference>
<dbReference type="EMBL" id="JAKQYM010000010">
    <property type="protein sequence ID" value="MCI2230040.1"/>
    <property type="molecule type" value="Genomic_DNA"/>
</dbReference>
<gene>
    <name evidence="1" type="ORF">MC378_12750</name>
</gene>
<accession>A0A9X2AM65</accession>
<organism evidence="1 2">
    <name type="scientific">Polaribacter marinus</name>
    <dbReference type="NCBI Taxonomy" id="2916838"/>
    <lineage>
        <taxon>Bacteria</taxon>
        <taxon>Pseudomonadati</taxon>
        <taxon>Bacteroidota</taxon>
        <taxon>Flavobacteriia</taxon>
        <taxon>Flavobacteriales</taxon>
        <taxon>Flavobacteriaceae</taxon>
    </lineage>
</organism>
<evidence type="ECO:0000313" key="1">
    <source>
        <dbReference type="EMBL" id="MCI2230040.1"/>
    </source>
</evidence>
<comment type="caution">
    <text evidence="1">The sequence shown here is derived from an EMBL/GenBank/DDBJ whole genome shotgun (WGS) entry which is preliminary data.</text>
</comment>
<evidence type="ECO:0008006" key="3">
    <source>
        <dbReference type="Google" id="ProtNLM"/>
    </source>
</evidence>
<dbReference type="RefSeq" id="WP_242179150.1">
    <property type="nucleotide sequence ID" value="NZ_JAKQYM010000010.1"/>
</dbReference>
<reference evidence="1" key="1">
    <citation type="submission" date="2022-02" db="EMBL/GenBank/DDBJ databases">
        <title>Polaribacter sp. MSW13, isolated from seawater.</title>
        <authorList>
            <person name="Kristyanto S."/>
            <person name="Jung J."/>
            <person name="Jeon C.O."/>
        </authorList>
    </citation>
    <scope>NUCLEOTIDE SEQUENCE</scope>
    <source>
        <strain evidence="1">MSW13</strain>
    </source>
</reference>
<evidence type="ECO:0000313" key="2">
    <source>
        <dbReference type="Proteomes" id="UP001139369"/>
    </source>
</evidence>